<dbReference type="SMART" id="SM00331">
    <property type="entry name" value="PP2C_SIG"/>
    <property type="match status" value="1"/>
</dbReference>
<dbReference type="Pfam" id="PF00481">
    <property type="entry name" value="PP2C"/>
    <property type="match status" value="1"/>
</dbReference>
<dbReference type="InterPro" id="IPR036457">
    <property type="entry name" value="PPM-type-like_dom_sf"/>
</dbReference>
<dbReference type="SUPFAM" id="SSF81606">
    <property type="entry name" value="PP2C-like"/>
    <property type="match status" value="1"/>
</dbReference>
<dbReference type="InterPro" id="IPR015655">
    <property type="entry name" value="PP2C"/>
</dbReference>
<keyword evidence="2" id="KW-0472">Membrane</keyword>
<dbReference type="SMART" id="SM00332">
    <property type="entry name" value="PP2Cc"/>
    <property type="match status" value="1"/>
</dbReference>
<dbReference type="EMBL" id="BAAAOR010000014">
    <property type="protein sequence ID" value="GAA1512908.1"/>
    <property type="molecule type" value="Genomic_DNA"/>
</dbReference>
<organism evidence="4 5">
    <name type="scientific">Nocardioides humi</name>
    <dbReference type="NCBI Taxonomy" id="449461"/>
    <lineage>
        <taxon>Bacteria</taxon>
        <taxon>Bacillati</taxon>
        <taxon>Actinomycetota</taxon>
        <taxon>Actinomycetes</taxon>
        <taxon>Propionibacteriales</taxon>
        <taxon>Nocardioidaceae</taxon>
        <taxon>Nocardioides</taxon>
    </lineage>
</organism>
<dbReference type="InterPro" id="IPR001932">
    <property type="entry name" value="PPM-type_phosphatase-like_dom"/>
</dbReference>
<evidence type="ECO:0000256" key="2">
    <source>
        <dbReference type="SAM" id="Phobius"/>
    </source>
</evidence>
<dbReference type="PROSITE" id="PS51746">
    <property type="entry name" value="PPM_2"/>
    <property type="match status" value="1"/>
</dbReference>
<feature type="region of interest" description="Disordered" evidence="1">
    <location>
        <begin position="448"/>
        <end position="501"/>
    </location>
</feature>
<proteinExistence type="predicted"/>
<dbReference type="PANTHER" id="PTHR47992">
    <property type="entry name" value="PROTEIN PHOSPHATASE"/>
    <property type="match status" value="1"/>
</dbReference>
<keyword evidence="2" id="KW-1133">Transmembrane helix</keyword>
<evidence type="ECO:0000259" key="3">
    <source>
        <dbReference type="PROSITE" id="PS51746"/>
    </source>
</evidence>
<dbReference type="Proteomes" id="UP001500842">
    <property type="component" value="Unassembled WGS sequence"/>
</dbReference>
<feature type="transmembrane region" description="Helical" evidence="2">
    <location>
        <begin position="362"/>
        <end position="382"/>
    </location>
</feature>
<comment type="caution">
    <text evidence="4">The sequence shown here is derived from an EMBL/GenBank/DDBJ whole genome shotgun (WGS) entry which is preliminary data.</text>
</comment>
<feature type="compositionally biased region" description="Low complexity" evidence="1">
    <location>
        <begin position="460"/>
        <end position="481"/>
    </location>
</feature>
<gene>
    <name evidence="4" type="ORF">GCM10009788_16800</name>
</gene>
<evidence type="ECO:0000313" key="5">
    <source>
        <dbReference type="Proteomes" id="UP001500842"/>
    </source>
</evidence>
<name>A0ABN2A749_9ACTN</name>
<feature type="domain" description="PPM-type phosphatase" evidence="3">
    <location>
        <begin position="50"/>
        <end position="279"/>
    </location>
</feature>
<evidence type="ECO:0000313" key="4">
    <source>
        <dbReference type="EMBL" id="GAA1512908.1"/>
    </source>
</evidence>
<sequence length="501" mass="53169">MTDPGNDASAAPETEEVPVPDAQPELPHDPQPDTIDVPLPSTRPLLQLDGYAVSDVGRVRKDNQDSGYSGPWLLAVCDGVGGAARGDIASGTAIGELRQLDEPPGSVDVIDRVNDGLHEAHVSIGAQVDQDPALNGTSTTATVALFDGQRLAVGHVGDSRAYLLRDGELSQLTNDHTFVQSLIDEGRITEAEARVHPHRNLILKALDGLHDVEPDLFALELLPGDRLFLCSDGACGVLEDDRITTLLTDGTPEFTSIELVRASLDAGSSDNVTCVVADVVDPSEHAPADPMVVGAAADLRQRRGPRGLFRGHRSGDTGELEPITAEIPEGVEYAIPEDPLVDPEALRYAPQAPPRFAWARRLLAAAIVLGIAWIALGTAYWWSQQKYYVGVDDGYVVIYRGVDVPGLSHVYEVSDLEVADLQESTQEEVRNGAMIYSSVERAREAITRIGANGRQSGSGTTTPSPTTPAAPTTTNPDDASPFSPPAEGGAADLTTLTPDGR</sequence>
<evidence type="ECO:0000256" key="1">
    <source>
        <dbReference type="SAM" id="MobiDB-lite"/>
    </source>
</evidence>
<accession>A0ABN2A749</accession>
<reference evidence="4 5" key="1">
    <citation type="journal article" date="2019" name="Int. J. Syst. Evol. Microbiol.">
        <title>The Global Catalogue of Microorganisms (GCM) 10K type strain sequencing project: providing services to taxonomists for standard genome sequencing and annotation.</title>
        <authorList>
            <consortium name="The Broad Institute Genomics Platform"/>
            <consortium name="The Broad Institute Genome Sequencing Center for Infectious Disease"/>
            <person name="Wu L."/>
            <person name="Ma J."/>
        </authorList>
    </citation>
    <scope>NUCLEOTIDE SEQUENCE [LARGE SCALE GENOMIC DNA]</scope>
    <source>
        <strain evidence="4 5">JCM 14942</strain>
    </source>
</reference>
<dbReference type="RefSeq" id="WP_141005250.1">
    <property type="nucleotide sequence ID" value="NZ_BAAAOR010000014.1"/>
</dbReference>
<protein>
    <submittedName>
        <fullName evidence="4">Protein phosphatase 2C domain-containing protein</fullName>
    </submittedName>
</protein>
<dbReference type="Gene3D" id="3.60.40.10">
    <property type="entry name" value="PPM-type phosphatase domain"/>
    <property type="match status" value="1"/>
</dbReference>
<dbReference type="CDD" id="cd00143">
    <property type="entry name" value="PP2Cc"/>
    <property type="match status" value="1"/>
</dbReference>
<keyword evidence="5" id="KW-1185">Reference proteome</keyword>
<keyword evidence="2" id="KW-0812">Transmembrane</keyword>
<feature type="region of interest" description="Disordered" evidence="1">
    <location>
        <begin position="1"/>
        <end position="41"/>
    </location>
</feature>